<evidence type="ECO:0008006" key="3">
    <source>
        <dbReference type="Google" id="ProtNLM"/>
    </source>
</evidence>
<dbReference type="Gene3D" id="3.20.20.80">
    <property type="entry name" value="Glycosidases"/>
    <property type="match status" value="1"/>
</dbReference>
<proteinExistence type="predicted"/>
<gene>
    <name evidence="1" type="ORF">A2982_02215</name>
</gene>
<accession>A0A1F4V3V8</accession>
<name>A0A1F4V3V8_UNCKA</name>
<dbReference type="InterPro" id="IPR017853">
    <property type="entry name" value="GH"/>
</dbReference>
<evidence type="ECO:0000313" key="1">
    <source>
        <dbReference type="EMBL" id="OGC51904.1"/>
    </source>
</evidence>
<dbReference type="AlphaFoldDB" id="A0A1F4V3V8"/>
<evidence type="ECO:0000313" key="2">
    <source>
        <dbReference type="Proteomes" id="UP000178771"/>
    </source>
</evidence>
<dbReference type="Proteomes" id="UP000178771">
    <property type="component" value="Unassembled WGS sequence"/>
</dbReference>
<comment type="caution">
    <text evidence="1">The sequence shown here is derived from an EMBL/GenBank/DDBJ whole genome shotgun (WGS) entry which is preliminary data.</text>
</comment>
<dbReference type="EMBL" id="MEVH01000010">
    <property type="protein sequence ID" value="OGC51904.1"/>
    <property type="molecule type" value="Genomic_DNA"/>
</dbReference>
<protein>
    <recommendedName>
        <fullName evidence="3">Glycoside hydrolase family 5 domain-containing protein</fullName>
    </recommendedName>
</protein>
<organism evidence="1 2">
    <name type="scientific">candidate division WWE3 bacterium RIFCSPLOWO2_01_FULL_39_13</name>
    <dbReference type="NCBI Taxonomy" id="1802624"/>
    <lineage>
        <taxon>Bacteria</taxon>
        <taxon>Katanobacteria</taxon>
    </lineage>
</organism>
<sequence>MNRIKIIILFAVGILIGFVIKDALEFHPLLGFLRKQKVVENVLPVPETPQAYEEPSVEPDRKVCQYIEILHESIAEPDSDDKIQKIIGYQNNKAGLYIYAEVAEYSTIAAELVNSNGGDWGYVLIPYNVKDYNETRWGGLFSRLSEQHLIPIIQLWDLDLEEDKQKEQIRKSAEFLNILKWPIRHRYISVYNEPNDSKFWKGNINPAEYAEILQSTIDTFKALNNDFFMMNGAFNSSARIGGDYMDEETFLIKMNDQVPGIFDRLDGWASHPYPQPNFSGSSKAYGRDSIRAYEWELSILKNRFKADTSKLPVFITETGWAHKESEADSNKEPVQYKLNQYQTADNIKYAFENVWLKDDKVVAVTPFTIKYDPPYDHFSWITQNNNPYPQFTAVKDIEKTKGKPPIVTYTKTKVLECQ</sequence>
<dbReference type="SUPFAM" id="SSF51445">
    <property type="entry name" value="(Trans)glycosidases"/>
    <property type="match status" value="1"/>
</dbReference>
<reference evidence="1 2" key="1">
    <citation type="journal article" date="2016" name="Nat. Commun.">
        <title>Thousands of microbial genomes shed light on interconnected biogeochemical processes in an aquifer system.</title>
        <authorList>
            <person name="Anantharaman K."/>
            <person name="Brown C.T."/>
            <person name="Hug L.A."/>
            <person name="Sharon I."/>
            <person name="Castelle C.J."/>
            <person name="Probst A.J."/>
            <person name="Thomas B.C."/>
            <person name="Singh A."/>
            <person name="Wilkins M.J."/>
            <person name="Karaoz U."/>
            <person name="Brodie E.L."/>
            <person name="Williams K.H."/>
            <person name="Hubbard S.S."/>
            <person name="Banfield J.F."/>
        </authorList>
    </citation>
    <scope>NUCLEOTIDE SEQUENCE [LARGE SCALE GENOMIC DNA]</scope>
</reference>
<dbReference type="STRING" id="1802624.A2982_02215"/>